<dbReference type="GO" id="GO:0003677">
    <property type="term" value="F:DNA binding"/>
    <property type="evidence" value="ECO:0007669"/>
    <property type="project" value="UniProtKB-KW"/>
</dbReference>
<dbReference type="SUPFAM" id="SSF47413">
    <property type="entry name" value="lambda repressor-like DNA-binding domains"/>
    <property type="match status" value="1"/>
</dbReference>
<feature type="domain" description="HTH lacI-type" evidence="4">
    <location>
        <begin position="4"/>
        <end position="53"/>
    </location>
</feature>
<dbReference type="SMART" id="SM00354">
    <property type="entry name" value="HTH_LACI"/>
    <property type="match status" value="1"/>
</dbReference>
<comment type="caution">
    <text evidence="5">The sequence shown here is derived from an EMBL/GenBank/DDBJ whole genome shotgun (WGS) entry which is preliminary data.</text>
</comment>
<dbReference type="SUPFAM" id="SSF53822">
    <property type="entry name" value="Periplasmic binding protein-like I"/>
    <property type="match status" value="1"/>
</dbReference>
<keyword evidence="6" id="KW-1185">Reference proteome</keyword>
<keyword evidence="3" id="KW-0804">Transcription</keyword>
<dbReference type="PANTHER" id="PTHR30146:SF109">
    <property type="entry name" value="HTH-TYPE TRANSCRIPTIONAL REGULATOR GALS"/>
    <property type="match status" value="1"/>
</dbReference>
<keyword evidence="1" id="KW-0805">Transcription regulation</keyword>
<evidence type="ECO:0000256" key="1">
    <source>
        <dbReference type="ARBA" id="ARBA00023015"/>
    </source>
</evidence>
<dbReference type="PROSITE" id="PS50932">
    <property type="entry name" value="HTH_LACI_2"/>
    <property type="match status" value="1"/>
</dbReference>
<dbReference type="InterPro" id="IPR010982">
    <property type="entry name" value="Lambda_DNA-bd_dom_sf"/>
</dbReference>
<sequence>MEKVRIEDVARIAKVSRATVSRVINGSFLVEVDTKERVRRAMERVGYVPSLRRPGPKPKLGRTPQLENGTIALIIIGATSHLLQEPIMISVIDKLQMACRARQLNLLLDQMSSVKDIPHCVHSCQMDGAILMVAERLDSQREAIARLAEILPCVQLFTPGHPVDTVDHATTNDVAVGAMAYHALAELGCRQFVAVSANHDFHEALLVRGRAFLDRAQDQGFSTVSFAKMMSHGRAERMWPSPLSVFEQIAEVAAAVRQMAATSAGPVGVFLTLEDYALELHHALCREHLLQDGLVYLVVAGATQHYVGGLVPRPVLIDLCFQEIICTSVDRLIYRALNLPSDRITLMVAPKLMDCA</sequence>
<reference evidence="5 6" key="1">
    <citation type="submission" date="2023-04" db="EMBL/GenBank/DDBJ databases">
        <title>A novel bacteria isolated from coastal sediment.</title>
        <authorList>
            <person name="Liu X.-J."/>
            <person name="Du Z.-J."/>
        </authorList>
    </citation>
    <scope>NUCLEOTIDE SEQUENCE [LARGE SCALE GENOMIC DNA]</scope>
    <source>
        <strain evidence="5 6">SDUM461004</strain>
    </source>
</reference>
<evidence type="ECO:0000256" key="3">
    <source>
        <dbReference type="ARBA" id="ARBA00023163"/>
    </source>
</evidence>
<proteinExistence type="predicted"/>
<dbReference type="Proteomes" id="UP001243717">
    <property type="component" value="Unassembled WGS sequence"/>
</dbReference>
<dbReference type="EMBL" id="JARXIC010000001">
    <property type="protein sequence ID" value="MDQ8192958.1"/>
    <property type="molecule type" value="Genomic_DNA"/>
</dbReference>
<evidence type="ECO:0000256" key="2">
    <source>
        <dbReference type="ARBA" id="ARBA00023125"/>
    </source>
</evidence>
<dbReference type="PROSITE" id="PS00356">
    <property type="entry name" value="HTH_LACI_1"/>
    <property type="match status" value="1"/>
</dbReference>
<evidence type="ECO:0000313" key="5">
    <source>
        <dbReference type="EMBL" id="MDQ8192958.1"/>
    </source>
</evidence>
<accession>A0ABU1AE54</accession>
<dbReference type="Gene3D" id="3.40.50.2300">
    <property type="match status" value="2"/>
</dbReference>
<evidence type="ECO:0000313" key="6">
    <source>
        <dbReference type="Proteomes" id="UP001243717"/>
    </source>
</evidence>
<dbReference type="InterPro" id="IPR000843">
    <property type="entry name" value="HTH_LacI"/>
</dbReference>
<dbReference type="Pfam" id="PF00356">
    <property type="entry name" value="LacI"/>
    <property type="match status" value="1"/>
</dbReference>
<dbReference type="Gene3D" id="1.10.260.40">
    <property type="entry name" value="lambda repressor-like DNA-binding domains"/>
    <property type="match status" value="1"/>
</dbReference>
<organism evidence="5 6">
    <name type="scientific">Thalassobacterium sedimentorum</name>
    <dbReference type="NCBI Taxonomy" id="3041258"/>
    <lineage>
        <taxon>Bacteria</taxon>
        <taxon>Pseudomonadati</taxon>
        <taxon>Verrucomicrobiota</taxon>
        <taxon>Opitutia</taxon>
        <taxon>Puniceicoccales</taxon>
        <taxon>Coraliomargaritaceae</taxon>
        <taxon>Thalassobacterium</taxon>
    </lineage>
</organism>
<dbReference type="InterPro" id="IPR028082">
    <property type="entry name" value="Peripla_BP_I"/>
</dbReference>
<keyword evidence="2 5" id="KW-0238">DNA-binding</keyword>
<dbReference type="PANTHER" id="PTHR30146">
    <property type="entry name" value="LACI-RELATED TRANSCRIPTIONAL REPRESSOR"/>
    <property type="match status" value="1"/>
</dbReference>
<evidence type="ECO:0000259" key="4">
    <source>
        <dbReference type="PROSITE" id="PS50932"/>
    </source>
</evidence>
<protein>
    <submittedName>
        <fullName evidence="5">LacI family DNA-binding transcriptional regulator</fullName>
    </submittedName>
</protein>
<name>A0ABU1AE54_9BACT</name>
<gene>
    <name evidence="5" type="ORF">QEH59_00875</name>
</gene>
<dbReference type="CDD" id="cd01392">
    <property type="entry name" value="HTH_LacI"/>
    <property type="match status" value="1"/>
</dbReference>
<dbReference type="RefSeq" id="WP_308983467.1">
    <property type="nucleotide sequence ID" value="NZ_JARXIC010000001.1"/>
</dbReference>